<dbReference type="SUPFAM" id="SSF53649">
    <property type="entry name" value="Alkaline phosphatase-like"/>
    <property type="match status" value="1"/>
</dbReference>
<evidence type="ECO:0000313" key="3">
    <source>
        <dbReference type="Proteomes" id="UP000520814"/>
    </source>
</evidence>
<dbReference type="InterPro" id="IPR015943">
    <property type="entry name" value="WD40/YVTN_repeat-like_dom_sf"/>
</dbReference>
<comment type="caution">
    <text evidence="2">The sequence shown here is derived from an EMBL/GenBank/DDBJ whole genome shotgun (WGS) entry which is preliminary data.</text>
</comment>
<dbReference type="InterPro" id="IPR051200">
    <property type="entry name" value="Host-pathogen_enzymatic-act"/>
</dbReference>
<gene>
    <name evidence="2" type="ORF">HNQ39_001446</name>
</gene>
<dbReference type="Gene3D" id="2.130.10.10">
    <property type="entry name" value="YVTN repeat-like/Quinoprotein amine dehydrogenase"/>
    <property type="match status" value="3"/>
</dbReference>
<keyword evidence="1" id="KW-0378">Hydrolase</keyword>
<sequence length="867" mass="91707">MKTQGAGLALVLGLGAMTMGLTQGRVEQIGEQAGGAALVSSNQRITPVGKLQTLRASRPKDVAVSPDGALVAVLAQNQVALYSATGESVASVAGIEAGPLGIVWEPSGQALYATLAGGKVARFAKSESGWKKDKELTIDSVGALGDPDIAAGTQGRGRQTGDPQLTGLAISPDGARLYVGMGIRNVIAVVNLTTGKTERTVLVDAAPYHLRLSPDGKTLAVSCRGGRVAGKNEASADSAGTAIRIDTKTDAAKSGSVALVDTASLTARKVEAGRQPSGLAFTKDSKTLYVASSDDDTLQVLDVVGAKVTRAFVLAPEQDPGFGQIPTAVALSSNERVAYVACGGANAIAHVELATGKILGYTPTGWYPIALSGSPMHGGGGGLVVASSKGYGSRTLREKPSPASGVHGTLGLVQFTPPTIADPKVVAENNRWGMAERPARRGVAPVPVPERVGEPSVFKHVVYIIKENQTYDYVFGDMKEGNGDPKLALFPEEVTPNHHALARQFVLLDNTYTSGTNSADGHQWSVSAVANDYMEHNYAAHTRSYPYDGGDALSGSPTGFLWTAAVAKKKSVRVYGEFVNKPVITDTQTGKPVRPGWKTLWDDYKSGGKRYAMKPGTDNAALRPLLHPTYIGFPSTVSDQWRADQYLADIDQFEKDGKMPNLSILLLPDDHTAGTRAGGPTPRATVADNDLALGRIVERLSKSKFWKETLILVIEDDSQFGVDHVDGHRTVALCISPYTRRGSVNSTLFNHTSFIRTIGLTLGFPAMNRFDRTATPLTSCFTSTPDLTPFAALPNRIPLDELNPGKVALSGEARRLAEACEKLNWDDVDKADAETVARAIWSAQRPGIPFPRALYQAPTGSDGDGDE</sequence>
<dbReference type="AlphaFoldDB" id="A0A7W9W4R6"/>
<dbReference type="GO" id="GO:0003677">
    <property type="term" value="F:DNA binding"/>
    <property type="evidence" value="ECO:0007669"/>
    <property type="project" value="UniProtKB-KW"/>
</dbReference>
<dbReference type="SUPFAM" id="SSF63825">
    <property type="entry name" value="YWTD domain"/>
    <property type="match status" value="1"/>
</dbReference>
<dbReference type="Pfam" id="PF04185">
    <property type="entry name" value="Phosphoesterase"/>
    <property type="match status" value="1"/>
</dbReference>
<dbReference type="Proteomes" id="UP000520814">
    <property type="component" value="Unassembled WGS sequence"/>
</dbReference>
<name>A0A7W9W4R6_ARMRO</name>
<dbReference type="InterPro" id="IPR017850">
    <property type="entry name" value="Alkaline_phosphatase_core_sf"/>
</dbReference>
<dbReference type="EMBL" id="JACHGW010000001">
    <property type="protein sequence ID" value="MBB6049684.1"/>
    <property type="molecule type" value="Genomic_DNA"/>
</dbReference>
<organism evidence="2 3">
    <name type="scientific">Armatimonas rosea</name>
    <dbReference type="NCBI Taxonomy" id="685828"/>
    <lineage>
        <taxon>Bacteria</taxon>
        <taxon>Bacillati</taxon>
        <taxon>Armatimonadota</taxon>
        <taxon>Armatimonadia</taxon>
        <taxon>Armatimonadales</taxon>
        <taxon>Armatimonadaceae</taxon>
        <taxon>Armatimonas</taxon>
    </lineage>
</organism>
<keyword evidence="3" id="KW-1185">Reference proteome</keyword>
<evidence type="ECO:0000313" key="2">
    <source>
        <dbReference type="EMBL" id="MBB6049684.1"/>
    </source>
</evidence>
<dbReference type="PANTHER" id="PTHR47197">
    <property type="entry name" value="PROTEIN NIRF"/>
    <property type="match status" value="1"/>
</dbReference>
<proteinExistence type="predicted"/>
<dbReference type="GO" id="GO:0016788">
    <property type="term" value="F:hydrolase activity, acting on ester bonds"/>
    <property type="evidence" value="ECO:0007669"/>
    <property type="project" value="InterPro"/>
</dbReference>
<accession>A0A7W9W4R6</accession>
<protein>
    <submittedName>
        <fullName evidence="2">DNA-binding beta-propeller fold protein YncE</fullName>
    </submittedName>
</protein>
<dbReference type="Gene3D" id="3.40.720.10">
    <property type="entry name" value="Alkaline Phosphatase, subunit A"/>
    <property type="match status" value="2"/>
</dbReference>
<dbReference type="RefSeq" id="WP_184193280.1">
    <property type="nucleotide sequence ID" value="NZ_JACHGW010000001.1"/>
</dbReference>
<dbReference type="PANTHER" id="PTHR47197:SF3">
    <property type="entry name" value="DIHYDRO-HEME D1 DEHYDROGENASE"/>
    <property type="match status" value="1"/>
</dbReference>
<dbReference type="InterPro" id="IPR007312">
    <property type="entry name" value="Phosphoesterase"/>
</dbReference>
<keyword evidence="2" id="KW-0238">DNA-binding</keyword>
<reference evidence="2 3" key="1">
    <citation type="submission" date="2020-08" db="EMBL/GenBank/DDBJ databases">
        <title>Genomic Encyclopedia of Type Strains, Phase IV (KMG-IV): sequencing the most valuable type-strain genomes for metagenomic binning, comparative biology and taxonomic classification.</title>
        <authorList>
            <person name="Goeker M."/>
        </authorList>
    </citation>
    <scope>NUCLEOTIDE SEQUENCE [LARGE SCALE GENOMIC DNA]</scope>
    <source>
        <strain evidence="2 3">DSM 23562</strain>
    </source>
</reference>
<evidence type="ECO:0000256" key="1">
    <source>
        <dbReference type="ARBA" id="ARBA00022801"/>
    </source>
</evidence>